<keyword evidence="1" id="KW-0812">Transmembrane</keyword>
<evidence type="ECO:0000256" key="1">
    <source>
        <dbReference type="SAM" id="Phobius"/>
    </source>
</evidence>
<keyword evidence="1" id="KW-1133">Transmembrane helix</keyword>
<feature type="transmembrane region" description="Helical" evidence="1">
    <location>
        <begin position="12"/>
        <end position="36"/>
    </location>
</feature>
<dbReference type="Pfam" id="PF13241">
    <property type="entry name" value="NAD_binding_7"/>
    <property type="match status" value="1"/>
</dbReference>
<gene>
    <name evidence="2" type="ORF">SAMN02745244_02897</name>
</gene>
<dbReference type="EMBL" id="FQZG01000062">
    <property type="protein sequence ID" value="SHJ61549.1"/>
    <property type="molecule type" value="Genomic_DNA"/>
</dbReference>
<keyword evidence="1" id="KW-0472">Membrane</keyword>
<dbReference type="STRING" id="1123357.SAMN02745244_02897"/>
<evidence type="ECO:0000313" key="3">
    <source>
        <dbReference type="Proteomes" id="UP000184512"/>
    </source>
</evidence>
<dbReference type="Gene3D" id="3.40.50.720">
    <property type="entry name" value="NAD(P)-binding Rossmann-like Domain"/>
    <property type="match status" value="1"/>
</dbReference>
<dbReference type="InterPro" id="IPR036291">
    <property type="entry name" value="NAD(P)-bd_dom_sf"/>
</dbReference>
<dbReference type="SUPFAM" id="SSF51735">
    <property type="entry name" value="NAD(P)-binding Rossmann-fold domains"/>
    <property type="match status" value="1"/>
</dbReference>
<evidence type="ECO:0008006" key="4">
    <source>
        <dbReference type="Google" id="ProtNLM"/>
    </source>
</evidence>
<dbReference type="OrthoDB" id="3720971at2"/>
<dbReference type="Proteomes" id="UP000184512">
    <property type="component" value="Unassembled WGS sequence"/>
</dbReference>
<organism evidence="2 3">
    <name type="scientific">Tessaracoccus bendigoensis DSM 12906</name>
    <dbReference type="NCBI Taxonomy" id="1123357"/>
    <lineage>
        <taxon>Bacteria</taxon>
        <taxon>Bacillati</taxon>
        <taxon>Actinomycetota</taxon>
        <taxon>Actinomycetes</taxon>
        <taxon>Propionibacteriales</taxon>
        <taxon>Propionibacteriaceae</taxon>
        <taxon>Tessaracoccus</taxon>
    </lineage>
</organism>
<keyword evidence="3" id="KW-1185">Reference proteome</keyword>
<name>A0A1M6KRI4_9ACTN</name>
<proteinExistence type="predicted"/>
<dbReference type="RefSeq" id="WP_073189561.1">
    <property type="nucleotide sequence ID" value="NZ_FQZG01000062.1"/>
</dbReference>
<protein>
    <recommendedName>
        <fullName evidence="4">RyR domain-containing protein</fullName>
    </recommendedName>
</protein>
<accession>A0A1M6KRI4</accession>
<sequence>MRHRVWQWLRRFGWAGFAVAGFVASLALGLIGWTIYGLGFWEALYRTIRLFAMDGEADGEVNGFLWAARFLAPMATVSGIIAVVFRVLYDGWSRWWAIHSRDHVVVLGGGPEAARIAVGFRKNGAVVCVGAVTPEEQIELRASRVRWMVAASEEQLKRILRRCTKVIITAPDDQEASSLTSKVQQWCKGQEPDPVVVTLVASRDVAVDWRHRGNDRVLCRSEQVARSVLRTCPPTDERGVCPPPVVLGDGRLAAELVARIFEGWQQPGESITVRSGGPQAARAHFVARGLGFSDSQASLALKYDDGPQGLGTLIWHDLPAGTHLAARLTREALSDWNASWLAFGKHSQYETAPARVYVAFYDDAVTLPVANAVKRSLGDDVMVVAVPKDDGLARHLRAAGVVCHPQEVMLCTPEELGRTTASEVAEELVAELGRWPDDAPSLFGRITRDADGLAVQKMQSEAVRAGVDVLAGHICEVARLVGFGITAAPLPMARVTVLTPTELADIAAALETRIPSSPEEVSLWERRTRLLELAGRLPALLNGAGRTLVRESGFQPDRIPPERLDELAQLAHLGFQKVARQTGNATGSEYATMAYRRLPPLVRSSNVAQVLDIPVKLALLGLTLAPRPEPERAVGVLAEYEFTAEDVELLAYQEHRRWAHFQMRNGRSSHNWNKPWDVLPDNVREYDRQVVRLIPLLLREVGLIMVEDVGRRAGLPDAPVLRPAEGTFWRIGEVHAERLAEPRSWHTESGDALRGEAGDWWVWSDDPKNRDGRSVKPEAFARTYRLIEGDSYERIGSVHARQVLARERVETDEGTAHAQPHDWVLTEGDATWPVSEKGFEKLYDSAPKAGRA</sequence>
<dbReference type="AlphaFoldDB" id="A0A1M6KRI4"/>
<evidence type="ECO:0000313" key="2">
    <source>
        <dbReference type="EMBL" id="SHJ61549.1"/>
    </source>
</evidence>
<reference evidence="2 3" key="1">
    <citation type="submission" date="2016-11" db="EMBL/GenBank/DDBJ databases">
        <authorList>
            <person name="Jaros S."/>
            <person name="Januszkiewicz K."/>
            <person name="Wedrychowicz H."/>
        </authorList>
    </citation>
    <scope>NUCLEOTIDE SEQUENCE [LARGE SCALE GENOMIC DNA]</scope>
    <source>
        <strain evidence="2 3">DSM 12906</strain>
    </source>
</reference>